<evidence type="ECO:0000256" key="2">
    <source>
        <dbReference type="ARBA" id="ARBA00022630"/>
    </source>
</evidence>
<reference evidence="12 13" key="1">
    <citation type="submission" date="2021-02" db="EMBL/GenBank/DDBJ databases">
        <title>Genome assembly of Pseudopithomyces chartarum.</title>
        <authorList>
            <person name="Jauregui R."/>
            <person name="Singh J."/>
            <person name="Voisey C."/>
        </authorList>
    </citation>
    <scope>NUCLEOTIDE SEQUENCE [LARGE SCALE GENOMIC DNA]</scope>
    <source>
        <strain evidence="12 13">AGR01</strain>
    </source>
</reference>
<dbReference type="SUPFAM" id="SSF52343">
    <property type="entry name" value="Ferredoxin reductase-like, C-terminal NADP-linked domain"/>
    <property type="match status" value="1"/>
</dbReference>
<feature type="domain" description="MOSC" evidence="10">
    <location>
        <begin position="40"/>
        <end position="180"/>
    </location>
</feature>
<dbReference type="InterPro" id="IPR006058">
    <property type="entry name" value="2Fe2S_fd_BS"/>
</dbReference>
<evidence type="ECO:0000313" key="12">
    <source>
        <dbReference type="EMBL" id="KAK3209117.1"/>
    </source>
</evidence>
<feature type="domain" description="FAD-binding FR-type" evidence="11">
    <location>
        <begin position="239"/>
        <end position="341"/>
    </location>
</feature>
<dbReference type="InterPro" id="IPR017938">
    <property type="entry name" value="Riboflavin_synthase-like_b-brl"/>
</dbReference>
<dbReference type="InterPro" id="IPR039261">
    <property type="entry name" value="FNR_nucleotide-bd"/>
</dbReference>
<keyword evidence="4" id="KW-0001">2Fe-2S</keyword>
<dbReference type="InterPro" id="IPR054582">
    <property type="entry name" value="DmmA-like_N"/>
</dbReference>
<keyword evidence="2" id="KW-0285">Flavoprotein</keyword>
<keyword evidence="8" id="KW-0411">Iron-sulfur</keyword>
<dbReference type="GO" id="GO:0016491">
    <property type="term" value="F:oxidoreductase activity"/>
    <property type="evidence" value="ECO:0007669"/>
    <property type="project" value="UniProtKB-KW"/>
</dbReference>
<dbReference type="PANTHER" id="PTHR30212">
    <property type="entry name" value="PROTEIN YIIM"/>
    <property type="match status" value="1"/>
</dbReference>
<dbReference type="Gene3D" id="3.40.50.80">
    <property type="entry name" value="Nucleotide-binding domain of ferredoxin-NADP reductase (FNR) module"/>
    <property type="match status" value="1"/>
</dbReference>
<dbReference type="PRINTS" id="PR00409">
    <property type="entry name" value="PHDIOXRDTASE"/>
</dbReference>
<dbReference type="InterPro" id="IPR017927">
    <property type="entry name" value="FAD-bd_FR_type"/>
</dbReference>
<comment type="caution">
    <text evidence="12">The sequence shown here is derived from an EMBL/GenBank/DDBJ whole genome shotgun (WGS) entry which is preliminary data.</text>
</comment>
<dbReference type="GO" id="GO:0051537">
    <property type="term" value="F:2 iron, 2 sulfur cluster binding"/>
    <property type="evidence" value="ECO:0007669"/>
    <property type="project" value="UniProtKB-KW"/>
</dbReference>
<dbReference type="PROSITE" id="PS00197">
    <property type="entry name" value="2FE2S_FER_1"/>
    <property type="match status" value="1"/>
</dbReference>
<evidence type="ECO:0000259" key="11">
    <source>
        <dbReference type="PROSITE" id="PS51384"/>
    </source>
</evidence>
<dbReference type="InterPro" id="IPR005302">
    <property type="entry name" value="MoCF_Sase_C"/>
</dbReference>
<gene>
    <name evidence="12" type="ORF">GRF29_69g810215</name>
</gene>
<keyword evidence="6" id="KW-0560">Oxidoreductase</keyword>
<dbReference type="SUPFAM" id="SSF54292">
    <property type="entry name" value="2Fe-2S ferredoxin-like"/>
    <property type="match status" value="1"/>
</dbReference>
<keyword evidence="13" id="KW-1185">Reference proteome</keyword>
<dbReference type="Pfam" id="PF00111">
    <property type="entry name" value="Fer2"/>
    <property type="match status" value="1"/>
</dbReference>
<dbReference type="GO" id="GO:0030151">
    <property type="term" value="F:molybdenum ion binding"/>
    <property type="evidence" value="ECO:0007669"/>
    <property type="project" value="InterPro"/>
</dbReference>
<evidence type="ECO:0000313" key="13">
    <source>
        <dbReference type="Proteomes" id="UP001280581"/>
    </source>
</evidence>
<feature type="domain" description="2Fe-2S ferredoxin-type" evidence="9">
    <location>
        <begin position="462"/>
        <end position="548"/>
    </location>
</feature>
<dbReference type="PANTHER" id="PTHR30212:SF2">
    <property type="entry name" value="PROTEIN YIIM"/>
    <property type="match status" value="1"/>
</dbReference>
<dbReference type="InterPro" id="IPR011037">
    <property type="entry name" value="Pyrv_Knase-like_insert_dom_sf"/>
</dbReference>
<dbReference type="Pfam" id="PF22290">
    <property type="entry name" value="DmmA-like_N"/>
    <property type="match status" value="1"/>
</dbReference>
<comment type="cofactor">
    <cofactor evidence="1">
        <name>FMN</name>
        <dbReference type="ChEBI" id="CHEBI:58210"/>
    </cofactor>
</comment>
<dbReference type="Gene3D" id="2.40.33.20">
    <property type="entry name" value="PK beta-barrel domain-like"/>
    <property type="match status" value="1"/>
</dbReference>
<name>A0AAN6LX78_9PLEO</name>
<accession>A0AAN6LX78</accession>
<dbReference type="InterPro" id="IPR001041">
    <property type="entry name" value="2Fe-2S_ferredoxin-type"/>
</dbReference>
<evidence type="ECO:0000256" key="6">
    <source>
        <dbReference type="ARBA" id="ARBA00023002"/>
    </source>
</evidence>
<keyword evidence="7" id="KW-0408">Iron</keyword>
<dbReference type="SUPFAM" id="SSF50800">
    <property type="entry name" value="PK beta-barrel domain-like"/>
    <property type="match status" value="1"/>
</dbReference>
<dbReference type="CDD" id="cd00207">
    <property type="entry name" value="fer2"/>
    <property type="match status" value="1"/>
</dbReference>
<evidence type="ECO:0000256" key="3">
    <source>
        <dbReference type="ARBA" id="ARBA00022643"/>
    </source>
</evidence>
<dbReference type="SUPFAM" id="SSF63380">
    <property type="entry name" value="Riboflavin synthase domain-like"/>
    <property type="match status" value="1"/>
</dbReference>
<dbReference type="EMBL" id="WVTA01000006">
    <property type="protein sequence ID" value="KAK3209117.1"/>
    <property type="molecule type" value="Genomic_DNA"/>
</dbReference>
<evidence type="ECO:0000256" key="8">
    <source>
        <dbReference type="ARBA" id="ARBA00023014"/>
    </source>
</evidence>
<evidence type="ECO:0000259" key="10">
    <source>
        <dbReference type="PROSITE" id="PS51340"/>
    </source>
</evidence>
<organism evidence="12 13">
    <name type="scientific">Pseudopithomyces chartarum</name>
    <dbReference type="NCBI Taxonomy" id="1892770"/>
    <lineage>
        <taxon>Eukaryota</taxon>
        <taxon>Fungi</taxon>
        <taxon>Dikarya</taxon>
        <taxon>Ascomycota</taxon>
        <taxon>Pezizomycotina</taxon>
        <taxon>Dothideomycetes</taxon>
        <taxon>Pleosporomycetidae</taxon>
        <taxon>Pleosporales</taxon>
        <taxon>Massarineae</taxon>
        <taxon>Didymosphaeriaceae</taxon>
        <taxon>Pseudopithomyces</taxon>
    </lineage>
</organism>
<evidence type="ECO:0000256" key="1">
    <source>
        <dbReference type="ARBA" id="ARBA00001917"/>
    </source>
</evidence>
<keyword evidence="5" id="KW-0479">Metal-binding</keyword>
<evidence type="ECO:0000256" key="5">
    <source>
        <dbReference type="ARBA" id="ARBA00022723"/>
    </source>
</evidence>
<dbReference type="PROSITE" id="PS51085">
    <property type="entry name" value="2FE2S_FER_2"/>
    <property type="match status" value="1"/>
</dbReference>
<evidence type="ECO:0000256" key="4">
    <source>
        <dbReference type="ARBA" id="ARBA00022714"/>
    </source>
</evidence>
<evidence type="ECO:0000259" key="9">
    <source>
        <dbReference type="PROSITE" id="PS51085"/>
    </source>
</evidence>
<dbReference type="AlphaFoldDB" id="A0AAN6LX78"/>
<dbReference type="PROSITE" id="PS51340">
    <property type="entry name" value="MOSC"/>
    <property type="match status" value="1"/>
</dbReference>
<dbReference type="InterPro" id="IPR052353">
    <property type="entry name" value="Benzoxazolinone_Detox_Enz"/>
</dbReference>
<dbReference type="Gene3D" id="2.40.30.10">
    <property type="entry name" value="Translation factors"/>
    <property type="match status" value="1"/>
</dbReference>
<dbReference type="GO" id="GO:0030170">
    <property type="term" value="F:pyridoxal phosphate binding"/>
    <property type="evidence" value="ECO:0007669"/>
    <property type="project" value="InterPro"/>
</dbReference>
<dbReference type="CDD" id="cd06185">
    <property type="entry name" value="PDR_like"/>
    <property type="match status" value="1"/>
</dbReference>
<dbReference type="InterPro" id="IPR012675">
    <property type="entry name" value="Beta-grasp_dom_sf"/>
</dbReference>
<sequence>MAGSIVDLHTLVERDTITEVRRGKMKLMPGLTIESGIEKSLVNDPIWVTKTGLQEDEHDLTFHGGLTKAVHAYCSSHYLSWQSDHPSAASRFVPGGFGENLVFKHLNERNICIGDVFSIGDDPSPLLLQVSQPRQPCFKLNHRFQLKNFAPETTRLSRTGWYFRVLQEGWVKVGDDMKLVERKFPEWTLERLQSVLYRGKGTESEMKYLIEIKELTDEIKNVLKKRLSKLEAQKSKKELIWTDWRLVKKFKQTPRISSFHFEAVDQSTAATPESGSHVKIRLKNGLVRAYSIVHGSRGHFELGIARDENSRGGSSYLHDDVHAGEILQVGAITPGIKPNSMASNHLFIVAGIGITAFLWLMEEMVSINWNVQLHYAVRDKSEIPFLSQLETLDQRVHIYNKMEGQRMDVAKIIEGMPWNSQVYVCGPRRLMDDALNATREAGLQEKDVHFEAFNADVGGDPFKVIVRNRDDKALVVKGEETLLEVLQREFGDVVGSSCEVGNCGTCKVTVKCGQVEHRGTALTLEEKEGALLSCVSRGVGKIEIEIGE</sequence>
<dbReference type="PROSITE" id="PS51384">
    <property type="entry name" value="FAD_FR"/>
    <property type="match status" value="1"/>
</dbReference>
<dbReference type="Pfam" id="PF03473">
    <property type="entry name" value="MOSC"/>
    <property type="match status" value="1"/>
</dbReference>
<evidence type="ECO:0000256" key="7">
    <source>
        <dbReference type="ARBA" id="ARBA00023004"/>
    </source>
</evidence>
<protein>
    <submittedName>
        <fullName evidence="12">Uncharacterized protein</fullName>
    </submittedName>
</protein>
<dbReference type="Gene3D" id="3.10.20.30">
    <property type="match status" value="1"/>
</dbReference>
<keyword evidence="3" id="KW-0288">FMN</keyword>
<proteinExistence type="predicted"/>
<dbReference type="InterPro" id="IPR036010">
    <property type="entry name" value="2Fe-2S_ferredoxin-like_sf"/>
</dbReference>
<dbReference type="Proteomes" id="UP001280581">
    <property type="component" value="Unassembled WGS sequence"/>
</dbReference>